<dbReference type="PANTHER" id="PTHR36919">
    <property type="entry name" value="BLR1215 PROTEIN"/>
    <property type="match status" value="1"/>
</dbReference>
<dbReference type="RefSeq" id="WP_380856071.1">
    <property type="nucleotide sequence ID" value="NZ_JBHRXV010000001.1"/>
</dbReference>
<dbReference type="EMBL" id="JBHRXV010000001">
    <property type="protein sequence ID" value="MFC3711345.1"/>
    <property type="molecule type" value="Genomic_DNA"/>
</dbReference>
<dbReference type="InterPro" id="IPR019223">
    <property type="entry name" value="DUF2147"/>
</dbReference>
<feature type="domain" description="DUF2147" evidence="2">
    <location>
        <begin position="37"/>
        <end position="146"/>
    </location>
</feature>
<evidence type="ECO:0000313" key="4">
    <source>
        <dbReference type="Proteomes" id="UP001595615"/>
    </source>
</evidence>
<feature type="chain" id="PRO_5046791450" evidence="1">
    <location>
        <begin position="29"/>
        <end position="161"/>
    </location>
</feature>
<name>A0ABV7X5B6_9SPHN</name>
<evidence type="ECO:0000259" key="2">
    <source>
        <dbReference type="Pfam" id="PF09917"/>
    </source>
</evidence>
<sequence>MQKAPMIKPLLRPLLVLTLLAVTAPSFAQAPMADVIGRWVNPKKTAVVDTAPCPGAPDKLCGTVVCASPHAIEKAREKGTASLVGTQLLEKLEYRASDKRWRGKVFVPDFPGRFGAVMTPMPGGDKAEVKGCAFAGLICKRQMWERVSTAKQCSGFLRKED</sequence>
<evidence type="ECO:0000313" key="3">
    <source>
        <dbReference type="EMBL" id="MFC3711345.1"/>
    </source>
</evidence>
<feature type="signal peptide" evidence="1">
    <location>
        <begin position="1"/>
        <end position="28"/>
    </location>
</feature>
<reference evidence="4" key="1">
    <citation type="journal article" date="2019" name="Int. J. Syst. Evol. Microbiol.">
        <title>The Global Catalogue of Microorganisms (GCM) 10K type strain sequencing project: providing services to taxonomists for standard genome sequencing and annotation.</title>
        <authorList>
            <consortium name="The Broad Institute Genomics Platform"/>
            <consortium name="The Broad Institute Genome Sequencing Center for Infectious Disease"/>
            <person name="Wu L."/>
            <person name="Ma J."/>
        </authorList>
    </citation>
    <scope>NUCLEOTIDE SEQUENCE [LARGE SCALE GENOMIC DNA]</scope>
    <source>
        <strain evidence="4">KCTC 42644</strain>
    </source>
</reference>
<gene>
    <name evidence="3" type="ORF">ACFOMD_02105</name>
</gene>
<dbReference type="PANTHER" id="PTHR36919:SF2">
    <property type="entry name" value="BLL6627 PROTEIN"/>
    <property type="match status" value="1"/>
</dbReference>
<evidence type="ECO:0000256" key="1">
    <source>
        <dbReference type="SAM" id="SignalP"/>
    </source>
</evidence>
<organism evidence="3 4">
    <name type="scientific">Sphingoaurantiacus capsulatus</name>
    <dbReference type="NCBI Taxonomy" id="1771310"/>
    <lineage>
        <taxon>Bacteria</taxon>
        <taxon>Pseudomonadati</taxon>
        <taxon>Pseudomonadota</taxon>
        <taxon>Alphaproteobacteria</taxon>
        <taxon>Sphingomonadales</taxon>
        <taxon>Sphingosinicellaceae</taxon>
        <taxon>Sphingoaurantiacus</taxon>
    </lineage>
</organism>
<keyword evidence="4" id="KW-1185">Reference proteome</keyword>
<dbReference type="Pfam" id="PF09917">
    <property type="entry name" value="DUF2147"/>
    <property type="match status" value="1"/>
</dbReference>
<comment type="caution">
    <text evidence="3">The sequence shown here is derived from an EMBL/GenBank/DDBJ whole genome shotgun (WGS) entry which is preliminary data.</text>
</comment>
<accession>A0ABV7X5B6</accession>
<proteinExistence type="predicted"/>
<protein>
    <submittedName>
        <fullName evidence="3">DUF2147 domain-containing protein</fullName>
    </submittedName>
</protein>
<dbReference type="Gene3D" id="2.40.128.520">
    <property type="match status" value="1"/>
</dbReference>
<keyword evidence="1" id="KW-0732">Signal</keyword>
<dbReference type="Proteomes" id="UP001595615">
    <property type="component" value="Unassembled WGS sequence"/>
</dbReference>